<dbReference type="InterPro" id="IPR019752">
    <property type="entry name" value="Pyrv/ketoisovalerate_OxRed_cat"/>
</dbReference>
<dbReference type="EC" id="1.2.7.11" evidence="2"/>
<accession>A0A7J3X7C8</accession>
<dbReference type="Gene3D" id="3.40.50.970">
    <property type="match status" value="1"/>
</dbReference>
<dbReference type="Gene3D" id="3.40.920.10">
    <property type="entry name" value="Pyruvate-ferredoxin oxidoreductase, PFOR, domain III"/>
    <property type="match status" value="1"/>
</dbReference>
<sequence>MVQWRSPVERGEVYVLVAGPAGAGVFASSVIIGKTLLRQGYHVFVTNEYPSLIRGGQQWALVAASPRRPVYSHRRRVDVLLALDRGALLSNIGRLHEKALALCDTADAVNDPRVVALPVRDVVREEGGPPVAVNTVLVGVLFGMLGGDLGVLKGVIRGHFRSKEAAELNVRLAEKGYGIGLQLRGRFPVSVVSGGGSGGRLLIDGNSALALGLLAGGLTFFAAYPMTPASPILHFLAEVQRDVGIVVFQPESELAAINMAIGAAYAGARAAVATSGGGFSLMVEALGQAAMTETPIVIVNVQRPGPSTGMPTHTAQGDLRFVIHASQGEFPRVVLAPGSPGEAYELGCRALNLAWKYQVPVIVLMDKFLAESYWTTESLPPLGPEEGSVWRGGTNEPYARYRITETGVSPMAFPGTPGALVYANTSEHDEYGFGTIDPKTVRAMQEKRFRKLSTIQKEAESEGVRTYGDGAIAVATWGSTTMVVREAMQELEGVKLVQVVWLEPFPRESFAREVGARRLLVVENNMRGQLASLIREHVLREPDGFLGRYDGRPLDPEEVVEFVRSFAARGG</sequence>
<dbReference type="InterPro" id="IPR050722">
    <property type="entry name" value="Pyruvate:ferred/Flavod_OxRd"/>
</dbReference>
<dbReference type="AlphaFoldDB" id="A0A7J3X7C8"/>
<dbReference type="PANTHER" id="PTHR32154:SF20">
    <property type="entry name" value="2-OXOGLUTARATE OXIDOREDUCTASE SUBUNIT KORA"/>
    <property type="match status" value="1"/>
</dbReference>
<dbReference type="PANTHER" id="PTHR32154">
    <property type="entry name" value="PYRUVATE-FLAVODOXIN OXIDOREDUCTASE-RELATED"/>
    <property type="match status" value="1"/>
</dbReference>
<keyword evidence="5" id="KW-1133">Transmembrane helix</keyword>
<feature type="domain" description="Pyruvate/ketoisovalerate oxidoreductase catalytic" evidence="6">
    <location>
        <begin position="21"/>
        <end position="177"/>
    </location>
</feature>
<keyword evidence="3" id="KW-0560">Oxidoreductase</keyword>
<evidence type="ECO:0000256" key="2">
    <source>
        <dbReference type="ARBA" id="ARBA00012691"/>
    </source>
</evidence>
<dbReference type="InterPro" id="IPR009014">
    <property type="entry name" value="Transketo_C/PFOR_II"/>
</dbReference>
<comment type="subunit">
    <text evidence="1">Heterodimer composed of an alpha and a beta subunit.</text>
</comment>
<comment type="caution">
    <text evidence="8">The sequence shown here is derived from an EMBL/GenBank/DDBJ whole genome shotgun (WGS) entry which is preliminary data.</text>
</comment>
<dbReference type="InterPro" id="IPR029061">
    <property type="entry name" value="THDP-binding"/>
</dbReference>
<keyword evidence="5" id="KW-0812">Transmembrane</keyword>
<evidence type="ECO:0000256" key="5">
    <source>
        <dbReference type="SAM" id="Phobius"/>
    </source>
</evidence>
<dbReference type="GO" id="GO:0006979">
    <property type="term" value="P:response to oxidative stress"/>
    <property type="evidence" value="ECO:0007669"/>
    <property type="project" value="TreeGrafter"/>
</dbReference>
<proteinExistence type="predicted"/>
<feature type="domain" description="Pyruvate flavodoxin/ferredoxin oxidoreductase pyrimidine binding" evidence="7">
    <location>
        <begin position="213"/>
        <end position="444"/>
    </location>
</feature>
<organism evidence="8">
    <name type="scientific">Thermofilum pendens</name>
    <dbReference type="NCBI Taxonomy" id="2269"/>
    <lineage>
        <taxon>Archaea</taxon>
        <taxon>Thermoproteota</taxon>
        <taxon>Thermoprotei</taxon>
        <taxon>Thermofilales</taxon>
        <taxon>Thermofilaceae</taxon>
        <taxon>Thermofilum</taxon>
    </lineage>
</organism>
<dbReference type="SUPFAM" id="SSF52922">
    <property type="entry name" value="TK C-terminal domain-like"/>
    <property type="match status" value="1"/>
</dbReference>
<dbReference type="NCBIfam" id="TIGR03710">
    <property type="entry name" value="OAFO_sf"/>
    <property type="match status" value="1"/>
</dbReference>
<dbReference type="CDD" id="cd07034">
    <property type="entry name" value="TPP_PYR_PFOR_IOR-alpha_like"/>
    <property type="match status" value="1"/>
</dbReference>
<dbReference type="EMBL" id="DRZM01000140">
    <property type="protein sequence ID" value="HHP05017.1"/>
    <property type="molecule type" value="Genomic_DNA"/>
</dbReference>
<protein>
    <recommendedName>
        <fullName evidence="2">2-oxoacid oxidoreductase (ferredoxin)</fullName>
        <ecNumber evidence="2">1.2.7.11</ecNumber>
    </recommendedName>
</protein>
<evidence type="ECO:0000313" key="8">
    <source>
        <dbReference type="EMBL" id="HHP05017.1"/>
    </source>
</evidence>
<keyword evidence="5" id="KW-0472">Membrane</keyword>
<dbReference type="InterPro" id="IPR002869">
    <property type="entry name" value="Pyrv_flavodox_OxRed_cen"/>
</dbReference>
<dbReference type="Pfam" id="PF01558">
    <property type="entry name" value="POR"/>
    <property type="match status" value="1"/>
</dbReference>
<dbReference type="GO" id="GO:0019164">
    <property type="term" value="F:pyruvate synthase activity"/>
    <property type="evidence" value="ECO:0007669"/>
    <property type="project" value="UniProtKB-ARBA"/>
</dbReference>
<dbReference type="FunFam" id="3.40.50.970:FF:000022">
    <property type="entry name" value="2-oxoglutarate ferredoxin oxidoreductase alpha subunit"/>
    <property type="match status" value="1"/>
</dbReference>
<dbReference type="Gene3D" id="3.40.50.920">
    <property type="match status" value="1"/>
</dbReference>
<evidence type="ECO:0000259" key="7">
    <source>
        <dbReference type="Pfam" id="PF01855"/>
    </source>
</evidence>
<evidence type="ECO:0000259" key="6">
    <source>
        <dbReference type="Pfam" id="PF01558"/>
    </source>
</evidence>
<dbReference type="GO" id="GO:0018491">
    <property type="term" value="F:2-oxobutyrate synthase activity"/>
    <property type="evidence" value="ECO:0007669"/>
    <property type="project" value="UniProtKB-ARBA"/>
</dbReference>
<comment type="catalytic activity">
    <reaction evidence="4">
        <text>a 2-oxocarboxylate + 2 oxidized [2Fe-2S]-[ferredoxin] + CoA = an acyl-CoA + 2 reduced [2Fe-2S]-[ferredoxin] + CO2 + H(+)</text>
        <dbReference type="Rhea" id="RHEA:42316"/>
        <dbReference type="Rhea" id="RHEA-COMP:10000"/>
        <dbReference type="Rhea" id="RHEA-COMP:10001"/>
        <dbReference type="ChEBI" id="CHEBI:15378"/>
        <dbReference type="ChEBI" id="CHEBI:16526"/>
        <dbReference type="ChEBI" id="CHEBI:33737"/>
        <dbReference type="ChEBI" id="CHEBI:33738"/>
        <dbReference type="ChEBI" id="CHEBI:35179"/>
        <dbReference type="ChEBI" id="CHEBI:57287"/>
        <dbReference type="ChEBI" id="CHEBI:58342"/>
        <dbReference type="EC" id="1.2.7.11"/>
    </reaction>
</comment>
<dbReference type="InterPro" id="IPR002880">
    <property type="entry name" value="Pyrv_Fd/Flavodoxin_OxRdtase_N"/>
</dbReference>
<dbReference type="SUPFAM" id="SSF52518">
    <property type="entry name" value="Thiamin diphosphate-binding fold (THDP-binding)"/>
    <property type="match status" value="1"/>
</dbReference>
<reference evidence="8" key="1">
    <citation type="journal article" date="2020" name="mSystems">
        <title>Genome- and Community-Level Interaction Insights into Carbon Utilization and Element Cycling Functions of Hydrothermarchaeota in Hydrothermal Sediment.</title>
        <authorList>
            <person name="Zhou Z."/>
            <person name="Liu Y."/>
            <person name="Xu W."/>
            <person name="Pan J."/>
            <person name="Luo Z.H."/>
            <person name="Li M."/>
        </authorList>
    </citation>
    <scope>NUCLEOTIDE SEQUENCE [LARGE SCALE GENOMIC DNA]</scope>
    <source>
        <strain evidence="8">SpSt-1125</strain>
    </source>
</reference>
<dbReference type="InterPro" id="IPR022367">
    <property type="entry name" value="2-oxoacid/accept_OxRdtase_asu"/>
</dbReference>
<name>A0A7J3X7C8_THEPE</name>
<dbReference type="Pfam" id="PF01855">
    <property type="entry name" value="POR_N"/>
    <property type="match status" value="1"/>
</dbReference>
<evidence type="ECO:0000256" key="1">
    <source>
        <dbReference type="ARBA" id="ARBA00011631"/>
    </source>
</evidence>
<dbReference type="SUPFAM" id="SSF53323">
    <property type="entry name" value="Pyruvate-ferredoxin oxidoreductase, PFOR, domain III"/>
    <property type="match status" value="1"/>
</dbReference>
<gene>
    <name evidence="8" type="ORF">ENM88_04615</name>
</gene>
<evidence type="ECO:0000256" key="4">
    <source>
        <dbReference type="ARBA" id="ARBA00048893"/>
    </source>
</evidence>
<evidence type="ECO:0000256" key="3">
    <source>
        <dbReference type="ARBA" id="ARBA00023002"/>
    </source>
</evidence>
<feature type="transmembrane region" description="Helical" evidence="5">
    <location>
        <begin position="13"/>
        <end position="32"/>
    </location>
</feature>